<dbReference type="PANTHER" id="PTHR43777:SF1">
    <property type="entry name" value="MOLYBDENUM COFACTOR CYTIDYLYLTRANSFERASE"/>
    <property type="match status" value="1"/>
</dbReference>
<evidence type="ECO:0000313" key="2">
    <source>
        <dbReference type="EMBL" id="AIT60049.1"/>
    </source>
</evidence>
<reference evidence="2 3" key="1">
    <citation type="submission" date="2013-09" db="EMBL/GenBank/DDBJ databases">
        <title>Complete genome sequence of Corynebacterium doosanense CAU 212(T) (=DSM 45436(T)), isolated from activated sludge.</title>
        <authorList>
            <person name="Schaffert L."/>
            <person name="Albersmeier A."/>
            <person name="Kalinowski J."/>
            <person name="Ruckert C."/>
        </authorList>
    </citation>
    <scope>NUCLEOTIDE SEQUENCE [LARGE SCALE GENOMIC DNA]</scope>
    <source>
        <strain evidence="2 3">CAU 212</strain>
    </source>
</reference>
<keyword evidence="2" id="KW-0808">Transferase</keyword>
<dbReference type="HOGENOM" id="CLU_061980_2_2_11"/>
<sequence length="196" mass="20153">MTVGLLLAAGEGQRLGHGPKAMLRAPDADSLVRRAVITLLDGGCDRVVVVAGAGADEVRAELSTLPCQLVVNPAWSSGLASSFAAGVAEAARLGASRVLVALVDQPGLTPGAVEHLLARAAPSRVTAAAYDGERGHPLLLPLAFAQEAAAQATGDAGAREWLRAHPELVDLVELGHLADGRDIDTPTDLAAWREAR</sequence>
<dbReference type="OrthoDB" id="4427994at2"/>
<organism evidence="2 3">
    <name type="scientific">Corynebacterium doosanense CAU 212 = DSM 45436</name>
    <dbReference type="NCBI Taxonomy" id="558173"/>
    <lineage>
        <taxon>Bacteria</taxon>
        <taxon>Bacillati</taxon>
        <taxon>Actinomycetota</taxon>
        <taxon>Actinomycetes</taxon>
        <taxon>Mycobacteriales</taxon>
        <taxon>Corynebacteriaceae</taxon>
        <taxon>Corynebacterium</taxon>
    </lineage>
</organism>
<dbReference type="SUPFAM" id="SSF53448">
    <property type="entry name" value="Nucleotide-diphospho-sugar transferases"/>
    <property type="match status" value="1"/>
</dbReference>
<dbReference type="Pfam" id="PF12804">
    <property type="entry name" value="NTP_transf_3"/>
    <property type="match status" value="1"/>
</dbReference>
<accession>A0A097ID48</accession>
<protein>
    <submittedName>
        <fullName evidence="2">Molybdenum cofactor cytidylyltransferase</fullName>
    </submittedName>
</protein>
<dbReference type="PANTHER" id="PTHR43777">
    <property type="entry name" value="MOLYBDENUM COFACTOR CYTIDYLYLTRANSFERASE"/>
    <property type="match status" value="1"/>
</dbReference>
<evidence type="ECO:0000313" key="3">
    <source>
        <dbReference type="Proteomes" id="UP000029914"/>
    </source>
</evidence>
<dbReference type="EMBL" id="CP006764">
    <property type="protein sequence ID" value="AIT60049.1"/>
    <property type="molecule type" value="Genomic_DNA"/>
</dbReference>
<keyword evidence="3" id="KW-1185">Reference proteome</keyword>
<proteinExistence type="predicted"/>
<name>A0A097ID48_9CORY</name>
<dbReference type="Proteomes" id="UP000029914">
    <property type="component" value="Chromosome"/>
</dbReference>
<dbReference type="InterPro" id="IPR025877">
    <property type="entry name" value="MobA-like_NTP_Trfase"/>
</dbReference>
<gene>
    <name evidence="2" type="ORF">CDOO_01095</name>
</gene>
<dbReference type="STRING" id="558173.CDOO_01095"/>
<dbReference type="RefSeq" id="WP_020384687.1">
    <property type="nucleotide sequence ID" value="NZ_AQUX01000015.1"/>
</dbReference>
<dbReference type="CDD" id="cd04182">
    <property type="entry name" value="GT_2_like_f"/>
    <property type="match status" value="1"/>
</dbReference>
<feature type="domain" description="MobA-like NTP transferase" evidence="1">
    <location>
        <begin position="4"/>
        <end position="166"/>
    </location>
</feature>
<dbReference type="KEGG" id="cdo:CDOO_01095"/>
<dbReference type="Gene3D" id="3.90.550.10">
    <property type="entry name" value="Spore Coat Polysaccharide Biosynthesis Protein SpsA, Chain A"/>
    <property type="match status" value="1"/>
</dbReference>
<dbReference type="GO" id="GO:0016779">
    <property type="term" value="F:nucleotidyltransferase activity"/>
    <property type="evidence" value="ECO:0007669"/>
    <property type="project" value="UniProtKB-KW"/>
</dbReference>
<dbReference type="InterPro" id="IPR029044">
    <property type="entry name" value="Nucleotide-diphossugar_trans"/>
</dbReference>
<keyword evidence="2" id="KW-0548">Nucleotidyltransferase</keyword>
<dbReference type="eggNOG" id="COG2068">
    <property type="taxonomic scope" value="Bacteria"/>
</dbReference>
<evidence type="ECO:0000259" key="1">
    <source>
        <dbReference type="Pfam" id="PF12804"/>
    </source>
</evidence>
<dbReference type="AlphaFoldDB" id="A0A097ID48"/>